<evidence type="ECO:0000259" key="1">
    <source>
        <dbReference type="Pfam" id="PF18813"/>
    </source>
</evidence>
<keyword evidence="3" id="KW-1185">Reference proteome</keyword>
<dbReference type="RefSeq" id="WP_171633492.1">
    <property type="nucleotide sequence ID" value="NZ_WHNY01000066.1"/>
</dbReference>
<evidence type="ECO:0000313" key="3">
    <source>
        <dbReference type="Proteomes" id="UP000653578"/>
    </source>
</evidence>
<dbReference type="EMBL" id="WHNY01000066">
    <property type="protein sequence ID" value="NOU66880.1"/>
    <property type="molecule type" value="Genomic_DNA"/>
</dbReference>
<organism evidence="2 3">
    <name type="scientific">Paenibacillus plantarum</name>
    <dbReference type="NCBI Taxonomy" id="2654975"/>
    <lineage>
        <taxon>Bacteria</taxon>
        <taxon>Bacillati</taxon>
        <taxon>Bacillota</taxon>
        <taxon>Bacilli</taxon>
        <taxon>Bacillales</taxon>
        <taxon>Paenibacillaceae</taxon>
        <taxon>Paenibacillus</taxon>
    </lineage>
</organism>
<dbReference type="Proteomes" id="UP000653578">
    <property type="component" value="Unassembled WGS sequence"/>
</dbReference>
<dbReference type="InterPro" id="IPR041420">
    <property type="entry name" value="PBECR4"/>
</dbReference>
<gene>
    <name evidence="2" type="ORF">GC096_22800</name>
</gene>
<comment type="caution">
    <text evidence="2">The sequence shown here is derived from an EMBL/GenBank/DDBJ whole genome shotgun (WGS) entry which is preliminary data.</text>
</comment>
<evidence type="ECO:0000313" key="2">
    <source>
        <dbReference type="EMBL" id="NOU66880.1"/>
    </source>
</evidence>
<proteinExistence type="predicted"/>
<sequence>MPLTLSDLLALPSKPLISDIDFPLLQDVYEQVLMPYSYDYLLPDGKRIQVFFEKHRFCHLLGLESAVKGLFPKNRLNSPAALAARFQHKAVPGWDGIKNGSLAIDSFRAYVGRANFNGCKDKLVFFYNLPKLLLSSTAMIRYVPIPTSAIQCELILFDNYDNAWVHIGLEKETDAETYYPRSFFIERITTSHPISKYVDNQHAIPISFQRRYARNPIRQTPPKPFPRNRNNR</sequence>
<dbReference type="Pfam" id="PF18813">
    <property type="entry name" value="PBECR4"/>
    <property type="match status" value="1"/>
</dbReference>
<feature type="domain" description="Phage-Barnase-EndoU-ColicinE5/D-RelE like nuclease 4" evidence="1">
    <location>
        <begin position="27"/>
        <end position="209"/>
    </location>
</feature>
<accession>A0ABX1XEH6</accession>
<name>A0ABX1XEH6_9BACL</name>
<reference evidence="2 3" key="1">
    <citation type="submission" date="2019-10" db="EMBL/GenBank/DDBJ databases">
        <title>Description of Paenibacillus humi sp. nov.</title>
        <authorList>
            <person name="Carlier A."/>
            <person name="Qi S."/>
        </authorList>
    </citation>
    <scope>NUCLEOTIDE SEQUENCE [LARGE SCALE GENOMIC DNA]</scope>
    <source>
        <strain evidence="2 3">LMG 31461</strain>
    </source>
</reference>
<protein>
    <recommendedName>
        <fullName evidence="1">Phage-Barnase-EndoU-ColicinE5/D-RelE like nuclease 4 domain-containing protein</fullName>
    </recommendedName>
</protein>